<accession>A0A0A9E3E1</accession>
<dbReference type="EMBL" id="GBRH01207393">
    <property type="protein sequence ID" value="JAD90502.1"/>
    <property type="molecule type" value="Transcribed_RNA"/>
</dbReference>
<evidence type="ECO:0000313" key="2">
    <source>
        <dbReference type="EMBL" id="JAD90502.1"/>
    </source>
</evidence>
<evidence type="ECO:0000256" key="1">
    <source>
        <dbReference type="SAM" id="MobiDB-lite"/>
    </source>
</evidence>
<protein>
    <submittedName>
        <fullName evidence="2">Uncharacterized protein</fullName>
    </submittedName>
</protein>
<name>A0A0A9E3E1_ARUDO</name>
<sequence length="55" mass="6556">MSNWLVLFMEQTHKLTNGDEREREREEGGWMRKTALAQPDEEEQELGCSYQALQR</sequence>
<organism evidence="2">
    <name type="scientific">Arundo donax</name>
    <name type="common">Giant reed</name>
    <name type="synonym">Donax arundinaceus</name>
    <dbReference type="NCBI Taxonomy" id="35708"/>
    <lineage>
        <taxon>Eukaryota</taxon>
        <taxon>Viridiplantae</taxon>
        <taxon>Streptophyta</taxon>
        <taxon>Embryophyta</taxon>
        <taxon>Tracheophyta</taxon>
        <taxon>Spermatophyta</taxon>
        <taxon>Magnoliopsida</taxon>
        <taxon>Liliopsida</taxon>
        <taxon>Poales</taxon>
        <taxon>Poaceae</taxon>
        <taxon>PACMAD clade</taxon>
        <taxon>Arundinoideae</taxon>
        <taxon>Arundineae</taxon>
        <taxon>Arundo</taxon>
    </lineage>
</organism>
<proteinExistence type="predicted"/>
<reference evidence="2" key="1">
    <citation type="submission" date="2014-09" db="EMBL/GenBank/DDBJ databases">
        <authorList>
            <person name="Magalhaes I.L.F."/>
            <person name="Oliveira U."/>
            <person name="Santos F.R."/>
            <person name="Vidigal T.H.D.A."/>
            <person name="Brescovit A.D."/>
            <person name="Santos A.J."/>
        </authorList>
    </citation>
    <scope>NUCLEOTIDE SEQUENCE</scope>
    <source>
        <tissue evidence="2">Shoot tissue taken approximately 20 cm above the soil surface</tissue>
    </source>
</reference>
<dbReference type="AlphaFoldDB" id="A0A0A9E3E1"/>
<feature type="region of interest" description="Disordered" evidence="1">
    <location>
        <begin position="35"/>
        <end position="55"/>
    </location>
</feature>
<reference evidence="2" key="2">
    <citation type="journal article" date="2015" name="Data Brief">
        <title>Shoot transcriptome of the giant reed, Arundo donax.</title>
        <authorList>
            <person name="Barrero R.A."/>
            <person name="Guerrero F.D."/>
            <person name="Moolhuijzen P."/>
            <person name="Goolsby J.A."/>
            <person name="Tidwell J."/>
            <person name="Bellgard S.E."/>
            <person name="Bellgard M.I."/>
        </authorList>
    </citation>
    <scope>NUCLEOTIDE SEQUENCE</scope>
    <source>
        <tissue evidence="2">Shoot tissue taken approximately 20 cm above the soil surface</tissue>
    </source>
</reference>